<keyword evidence="2" id="KW-1185">Reference proteome</keyword>
<comment type="caution">
    <text evidence="1">The sequence shown here is derived from an EMBL/GenBank/DDBJ whole genome shotgun (WGS) entry which is preliminary data.</text>
</comment>
<name>A0ABU2C8D8_9BURK</name>
<dbReference type="RefSeq" id="WP_310373218.1">
    <property type="nucleotide sequence ID" value="NZ_JAVDXT010000002.1"/>
</dbReference>
<organism evidence="1 2">
    <name type="scientific">Rhodoferax ferrireducens</name>
    <dbReference type="NCBI Taxonomy" id="192843"/>
    <lineage>
        <taxon>Bacteria</taxon>
        <taxon>Pseudomonadati</taxon>
        <taxon>Pseudomonadota</taxon>
        <taxon>Betaproteobacteria</taxon>
        <taxon>Burkholderiales</taxon>
        <taxon>Comamonadaceae</taxon>
        <taxon>Rhodoferax</taxon>
    </lineage>
</organism>
<dbReference type="PANTHER" id="PTHR35841">
    <property type="entry name" value="PHOSPHONATES-BINDING PERIPLASMIC PROTEIN"/>
    <property type="match status" value="1"/>
</dbReference>
<gene>
    <name evidence="1" type="ORF">J2X19_002262</name>
</gene>
<dbReference type="EMBL" id="JAVDXT010000002">
    <property type="protein sequence ID" value="MDR7377583.1"/>
    <property type="molecule type" value="Genomic_DNA"/>
</dbReference>
<evidence type="ECO:0000313" key="2">
    <source>
        <dbReference type="Proteomes" id="UP001180487"/>
    </source>
</evidence>
<reference evidence="1 2" key="1">
    <citation type="submission" date="2023-07" db="EMBL/GenBank/DDBJ databases">
        <title>Sorghum-associated microbial communities from plants grown in Nebraska, USA.</title>
        <authorList>
            <person name="Schachtman D."/>
        </authorList>
    </citation>
    <scope>NUCLEOTIDE SEQUENCE [LARGE SCALE GENOMIC DNA]</scope>
    <source>
        <strain evidence="1 2">BE313</strain>
    </source>
</reference>
<dbReference type="Proteomes" id="UP001180487">
    <property type="component" value="Unassembled WGS sequence"/>
</dbReference>
<evidence type="ECO:0000313" key="1">
    <source>
        <dbReference type="EMBL" id="MDR7377583.1"/>
    </source>
</evidence>
<dbReference type="SUPFAM" id="SSF53850">
    <property type="entry name" value="Periplasmic binding protein-like II"/>
    <property type="match status" value="1"/>
</dbReference>
<protein>
    <submittedName>
        <fullName evidence="1">ABC-type phosphate/phosphonate transport system substrate-binding protein</fullName>
    </submittedName>
</protein>
<proteinExistence type="predicted"/>
<dbReference type="PANTHER" id="PTHR35841:SF1">
    <property type="entry name" value="PHOSPHONATES-BINDING PERIPLASMIC PROTEIN"/>
    <property type="match status" value="1"/>
</dbReference>
<dbReference type="Pfam" id="PF12974">
    <property type="entry name" value="Phosphonate-bd"/>
    <property type="match status" value="1"/>
</dbReference>
<dbReference type="Gene3D" id="3.40.190.10">
    <property type="entry name" value="Periplasmic binding protein-like II"/>
    <property type="match status" value="1"/>
</dbReference>
<accession>A0ABU2C8D8</accession>
<sequence>MIASLPMYVSHPTGSAALWQYLAGYLHQAGVPEVPTELDVPTNDGLTGHWLRPDLLFSQCCGYQMVDALEHKVQLVGAFHYTVPGCEGIHYSSHLVCREDDAGRALADFRGRVVAYNSVDSQSGYHSLRSMAAPLAVDGRFFARAIASGAHIASLALVRSGAADIAAIDCISYAQFQRYQPEVLQGTRIVGRTASVPGTALVTALGTPPALLALLRQGLRQAMADPALAGTRAGLLLGGFEAVPTAAYRVLQHLDRQATALGLAQL</sequence>